<dbReference type="InterPro" id="IPR029044">
    <property type="entry name" value="Nucleotide-diphossugar_trans"/>
</dbReference>
<evidence type="ECO:0000313" key="3">
    <source>
        <dbReference type="EMBL" id="GHJ88034.1"/>
    </source>
</evidence>
<dbReference type="SUPFAM" id="SSF53448">
    <property type="entry name" value="Nucleotide-diphospho-sugar transferases"/>
    <property type="match status" value="1"/>
</dbReference>
<dbReference type="InterPro" id="IPR007577">
    <property type="entry name" value="GlycoTrfase_DXD_sugar-bd_CS"/>
</dbReference>
<gene>
    <name evidence="3" type="ORF">NliqN6_4436</name>
</gene>
<dbReference type="Gene3D" id="3.90.550.20">
    <property type="match status" value="1"/>
</dbReference>
<protein>
    <recommendedName>
        <fullName evidence="5">Glycosyltransferase family 32 protein</fullName>
    </recommendedName>
</protein>
<dbReference type="PANTHER" id="PTHR46830:SF2">
    <property type="entry name" value="ALPHA-1,4-N-ACETYLGLUCOSAMINYLTRANSFERASE"/>
    <property type="match status" value="1"/>
</dbReference>
<keyword evidence="2" id="KW-1133">Transmembrane helix</keyword>
<dbReference type="AlphaFoldDB" id="A0A8H3TVW4"/>
<organism evidence="3 4">
    <name type="scientific">Naganishia liquefaciens</name>
    <dbReference type="NCBI Taxonomy" id="104408"/>
    <lineage>
        <taxon>Eukaryota</taxon>
        <taxon>Fungi</taxon>
        <taxon>Dikarya</taxon>
        <taxon>Basidiomycota</taxon>
        <taxon>Agaricomycotina</taxon>
        <taxon>Tremellomycetes</taxon>
        <taxon>Filobasidiales</taxon>
        <taxon>Filobasidiaceae</taxon>
        <taxon>Naganishia</taxon>
    </lineage>
</organism>
<dbReference type="OrthoDB" id="409543at2759"/>
<feature type="transmembrane region" description="Helical" evidence="2">
    <location>
        <begin position="83"/>
        <end position="101"/>
    </location>
</feature>
<evidence type="ECO:0000256" key="2">
    <source>
        <dbReference type="SAM" id="Phobius"/>
    </source>
</evidence>
<dbReference type="Proteomes" id="UP000620104">
    <property type="component" value="Unassembled WGS sequence"/>
</dbReference>
<dbReference type="PANTHER" id="PTHR46830">
    <property type="entry name" value="TRANSFERASE, PUTATIVE-RELATED"/>
    <property type="match status" value="1"/>
</dbReference>
<evidence type="ECO:0008006" key="5">
    <source>
        <dbReference type="Google" id="ProtNLM"/>
    </source>
</evidence>
<dbReference type="EMBL" id="BLZA01000028">
    <property type="protein sequence ID" value="GHJ88034.1"/>
    <property type="molecule type" value="Genomic_DNA"/>
</dbReference>
<keyword evidence="2" id="KW-0812">Transmembrane</keyword>
<keyword evidence="2" id="KW-0472">Membrane</keyword>
<evidence type="ECO:0000313" key="4">
    <source>
        <dbReference type="Proteomes" id="UP000620104"/>
    </source>
</evidence>
<comment type="caution">
    <text evidence="3">The sequence shown here is derived from an EMBL/GenBank/DDBJ whole genome shotgun (WGS) entry which is preliminary data.</text>
</comment>
<dbReference type="Pfam" id="PF04488">
    <property type="entry name" value="Gly_transf_sug"/>
    <property type="match status" value="1"/>
</dbReference>
<evidence type="ECO:0000256" key="1">
    <source>
        <dbReference type="ARBA" id="ARBA00009003"/>
    </source>
</evidence>
<accession>A0A8H3TVW4</accession>
<name>A0A8H3TVW4_9TREE</name>
<proteinExistence type="inferred from homology"/>
<reference evidence="3" key="1">
    <citation type="submission" date="2020-07" db="EMBL/GenBank/DDBJ databases">
        <title>Draft Genome Sequence of a Deep-Sea Yeast, Naganishia (Cryptococcus) liquefaciens strain N6.</title>
        <authorList>
            <person name="Han Y.W."/>
            <person name="Kajitani R."/>
            <person name="Morimoto H."/>
            <person name="Parhat M."/>
            <person name="Tsubouchi H."/>
            <person name="Bakenova O."/>
            <person name="Ogata M."/>
            <person name="Argunhan B."/>
            <person name="Aoki R."/>
            <person name="Kajiwara S."/>
            <person name="Itoh T."/>
            <person name="Iwasaki H."/>
        </authorList>
    </citation>
    <scope>NUCLEOTIDE SEQUENCE</scope>
    <source>
        <strain evidence="3">N6</strain>
    </source>
</reference>
<keyword evidence="4" id="KW-1185">Reference proteome</keyword>
<comment type="similarity">
    <text evidence="1">Belongs to the glycosyltransferase 32 family.</text>
</comment>
<sequence length="431" mass="48969">MPHKISIESISQDRHTSARPSRVFGLLNGHGFGLFPTGTGRQVGLTSRGLEEDGDGMFGMRRRRGLTAGGRGKMFSFRGSHNTLLLAIALTIAFLLGRYAFSPRSPPTSPPPPFLIQPSLFPPLTSEQRLALTPCTTDRSLYPSPMSPSRPGHVVPNVVHYVYGLKETKREDGKGDEFPYYAYLAIRSALVNIQPERVYFHYHNIPTGPWWDALVPELTLIRHEHVLTHIMGKELKHFAHKSDVIRLEALLNSGGIYLDIDIFVTRSFEPLMYHPTTLGMEASPDSRRTPLQPEGLCNGVIIAQNGSEFLQRWRAMYETFDEGNWAGHSVVMPWQLARKYPDEVQVLSTRAFFWPMWHGDEIKKVHELDDYDFASSGQFGYHAWESLAMGYLAELSPYKIRTVESSFNRMVRPYLGDNDDMIYHAWREGKT</sequence>